<feature type="domain" description="Ketopantoate reductase N-terminal" evidence="1">
    <location>
        <begin position="3"/>
        <end position="123"/>
    </location>
</feature>
<dbReference type="Gene3D" id="3.40.50.720">
    <property type="entry name" value="NAD(P)-binding Rossmann-like Domain"/>
    <property type="match status" value="1"/>
</dbReference>
<dbReference type="SUPFAM" id="SSF51735">
    <property type="entry name" value="NAD(P)-binding Rossmann-fold domains"/>
    <property type="match status" value="1"/>
</dbReference>
<evidence type="ECO:0000313" key="3">
    <source>
        <dbReference type="Proteomes" id="UP000594637"/>
    </source>
</evidence>
<reference evidence="2 3" key="1">
    <citation type="submission" date="2020-11" db="EMBL/GenBank/DDBJ databases">
        <title>Actinomyces sp. ZJ750.</title>
        <authorList>
            <person name="Zhou J."/>
        </authorList>
    </citation>
    <scope>NUCLEOTIDE SEQUENCE [LARGE SCALE GENOMIC DNA]</scope>
    <source>
        <strain evidence="2 3">ZJ750</strain>
    </source>
</reference>
<proteinExistence type="predicted"/>
<dbReference type="InterPro" id="IPR013332">
    <property type="entry name" value="KPR_N"/>
</dbReference>
<evidence type="ECO:0000313" key="2">
    <source>
        <dbReference type="EMBL" id="QPL04473.1"/>
    </source>
</evidence>
<keyword evidence="3" id="KW-1185">Reference proteome</keyword>
<sequence length="315" mass="34226">MRVLVIGAGTIGCAYGLMLSRVAELSVLARPESASRVRGGVPVTLRSPDGGRLIRRVLRPRVVTEAVDADLVLVAVDRTRLATVLPLLDTLSRATAVLFMLNHWDLLAELGHRYDERDWLLGFPGQIGGGRDREGVDVTLFPRGTVLERGRGSRRDLADGVGALLARAGLSVRREARMNEWLAVHWLQQSVTPGALAEAGGYEALLTDRRALTRMARALREGVTVCRARGIRTERMMPAPLLSLPAPLVGRSLGTMLAAPSTRRMVESHMAHGLPEWRAGLVEVARTGRRLGVDMPVWWSYEAALGVGPELPPGP</sequence>
<dbReference type="AlphaFoldDB" id="A0A7T0LJU4"/>
<name>A0A7T0LJU4_9ACTO</name>
<gene>
    <name evidence="2" type="ORF">ID810_06485</name>
</gene>
<accession>A0A7T0LJU4</accession>
<dbReference type="InterPro" id="IPR036291">
    <property type="entry name" value="NAD(P)-bd_dom_sf"/>
</dbReference>
<dbReference type="EMBL" id="CP063989">
    <property type="protein sequence ID" value="QPL04473.1"/>
    <property type="molecule type" value="Genomic_DNA"/>
</dbReference>
<dbReference type="KEGG" id="arep:ID810_06485"/>
<dbReference type="RefSeq" id="WP_166854935.1">
    <property type="nucleotide sequence ID" value="NZ_CP063989.1"/>
</dbReference>
<dbReference type="Proteomes" id="UP000594637">
    <property type="component" value="Chromosome"/>
</dbReference>
<organism evidence="2 3">
    <name type="scientific">Actinomyces respiraculi</name>
    <dbReference type="NCBI Taxonomy" id="2744574"/>
    <lineage>
        <taxon>Bacteria</taxon>
        <taxon>Bacillati</taxon>
        <taxon>Actinomycetota</taxon>
        <taxon>Actinomycetes</taxon>
        <taxon>Actinomycetales</taxon>
        <taxon>Actinomycetaceae</taxon>
        <taxon>Actinomyces</taxon>
    </lineage>
</organism>
<protein>
    <submittedName>
        <fullName evidence="2">Ketopantoate reductase</fullName>
    </submittedName>
</protein>
<dbReference type="Pfam" id="PF02558">
    <property type="entry name" value="ApbA"/>
    <property type="match status" value="1"/>
</dbReference>
<evidence type="ECO:0000259" key="1">
    <source>
        <dbReference type="Pfam" id="PF02558"/>
    </source>
</evidence>